<feature type="region of interest" description="Disordered" evidence="1">
    <location>
        <begin position="138"/>
        <end position="181"/>
    </location>
</feature>
<keyword evidence="3" id="KW-1185">Reference proteome</keyword>
<feature type="compositionally biased region" description="Low complexity" evidence="1">
    <location>
        <begin position="140"/>
        <end position="166"/>
    </location>
</feature>
<name>A0A2C6LI39_9APIC</name>
<evidence type="ECO:0000313" key="2">
    <source>
        <dbReference type="EMBL" id="PHJ26034.1"/>
    </source>
</evidence>
<gene>
    <name evidence="2" type="ORF">CSUI_000101</name>
</gene>
<dbReference type="AlphaFoldDB" id="A0A2C6LI39"/>
<protein>
    <submittedName>
        <fullName evidence="2">Uncharacterized protein</fullName>
    </submittedName>
</protein>
<dbReference type="VEuPathDB" id="ToxoDB:CSUI_000101"/>
<dbReference type="EMBL" id="MIGC01000044">
    <property type="protein sequence ID" value="PHJ26034.1"/>
    <property type="molecule type" value="Genomic_DNA"/>
</dbReference>
<feature type="non-terminal residue" evidence="2">
    <location>
        <position position="210"/>
    </location>
</feature>
<evidence type="ECO:0000256" key="1">
    <source>
        <dbReference type="SAM" id="MobiDB-lite"/>
    </source>
</evidence>
<dbReference type="GeneID" id="94423546"/>
<dbReference type="Proteomes" id="UP000221165">
    <property type="component" value="Unassembled WGS sequence"/>
</dbReference>
<dbReference type="OrthoDB" id="330663at2759"/>
<comment type="caution">
    <text evidence="2">The sequence shown here is derived from an EMBL/GenBank/DDBJ whole genome shotgun (WGS) entry which is preliminary data.</text>
</comment>
<proteinExistence type="predicted"/>
<reference evidence="2 3" key="1">
    <citation type="journal article" date="2017" name="Int. J. Parasitol.">
        <title>The genome of the protozoan parasite Cystoisospora suis and a reverse vaccinology approach to identify vaccine candidates.</title>
        <authorList>
            <person name="Palmieri N."/>
            <person name="Shrestha A."/>
            <person name="Ruttkowski B."/>
            <person name="Beck T."/>
            <person name="Vogl C."/>
            <person name="Tomley F."/>
            <person name="Blake D.P."/>
            <person name="Joachim A."/>
        </authorList>
    </citation>
    <scope>NUCLEOTIDE SEQUENCE [LARGE SCALE GENOMIC DNA]</scope>
    <source>
        <strain evidence="2 3">Wien I</strain>
    </source>
</reference>
<dbReference type="RefSeq" id="XP_067927680.1">
    <property type="nucleotide sequence ID" value="XM_068060335.1"/>
</dbReference>
<feature type="compositionally biased region" description="Polar residues" evidence="1">
    <location>
        <begin position="167"/>
        <end position="180"/>
    </location>
</feature>
<accession>A0A2C6LI39</accession>
<evidence type="ECO:0000313" key="3">
    <source>
        <dbReference type="Proteomes" id="UP000221165"/>
    </source>
</evidence>
<sequence length="210" mass="22434">MDINRVLTTYLSRNFVSTWISRSSQLGAGAAHLSSRIRQLVSSQTSSSSGGLSLKEQRILLVIERQIDCLIPPLQFCVFWARDKHSAVQSTIHHVQEILLTVCAYIQPFLDGSFLDEDSFSSSSSSFYPPRPSKIPGGNSCESYASHHSSSSSSPSYSSSTNRSTSVTLTPSSTKGSPASSRGGAALAVALTNGFLTARGGGGEMFWGCI</sequence>
<organism evidence="2 3">
    <name type="scientific">Cystoisospora suis</name>
    <dbReference type="NCBI Taxonomy" id="483139"/>
    <lineage>
        <taxon>Eukaryota</taxon>
        <taxon>Sar</taxon>
        <taxon>Alveolata</taxon>
        <taxon>Apicomplexa</taxon>
        <taxon>Conoidasida</taxon>
        <taxon>Coccidia</taxon>
        <taxon>Eucoccidiorida</taxon>
        <taxon>Eimeriorina</taxon>
        <taxon>Sarcocystidae</taxon>
        <taxon>Cystoisospora</taxon>
    </lineage>
</organism>